<evidence type="ECO:0000256" key="2">
    <source>
        <dbReference type="ARBA" id="ARBA00001946"/>
    </source>
</evidence>
<feature type="region of interest" description="Disordered" evidence="15">
    <location>
        <begin position="489"/>
        <end position="516"/>
    </location>
</feature>
<proteinExistence type="predicted"/>
<dbReference type="SMART" id="SM00577">
    <property type="entry name" value="CPDc"/>
    <property type="match status" value="1"/>
</dbReference>
<dbReference type="Pfam" id="PF03031">
    <property type="entry name" value="NIF"/>
    <property type="match status" value="1"/>
</dbReference>
<keyword evidence="5" id="KW-0479">Metal-binding</keyword>
<dbReference type="GO" id="GO:0009651">
    <property type="term" value="P:response to salt stress"/>
    <property type="evidence" value="ECO:0007669"/>
    <property type="project" value="UniProtKB-ARBA"/>
</dbReference>
<organism evidence="18 19">
    <name type="scientific">Zizania palustris</name>
    <name type="common">Northern wild rice</name>
    <dbReference type="NCBI Taxonomy" id="103762"/>
    <lineage>
        <taxon>Eukaryota</taxon>
        <taxon>Viridiplantae</taxon>
        <taxon>Streptophyta</taxon>
        <taxon>Embryophyta</taxon>
        <taxon>Tracheophyta</taxon>
        <taxon>Spermatophyta</taxon>
        <taxon>Magnoliopsida</taxon>
        <taxon>Liliopsida</taxon>
        <taxon>Poales</taxon>
        <taxon>Poaceae</taxon>
        <taxon>BOP clade</taxon>
        <taxon>Oryzoideae</taxon>
        <taxon>Oryzeae</taxon>
        <taxon>Zizaniinae</taxon>
        <taxon>Zizania</taxon>
    </lineage>
</organism>
<dbReference type="FunFam" id="3.40.50.10190:FF:000014">
    <property type="entry name" value="RNA polymerase II C-terminal domain phosphatase-like 3"/>
    <property type="match status" value="1"/>
</dbReference>
<dbReference type="GO" id="GO:0046872">
    <property type="term" value="F:metal ion binding"/>
    <property type="evidence" value="ECO:0007669"/>
    <property type="project" value="UniProtKB-KW"/>
</dbReference>
<evidence type="ECO:0000256" key="13">
    <source>
        <dbReference type="ARBA" id="ARBA00063107"/>
    </source>
</evidence>
<gene>
    <name evidence="18" type="ORF">GUJ93_ZPchr0005g15263</name>
</gene>
<comment type="subcellular location">
    <subcellularLocation>
        <location evidence="3 14">Nucleus</location>
    </subcellularLocation>
</comment>
<dbReference type="SMART" id="SM00292">
    <property type="entry name" value="BRCT"/>
    <property type="match status" value="1"/>
</dbReference>
<dbReference type="CDD" id="cd07521">
    <property type="entry name" value="HAD_FCP1-like"/>
    <property type="match status" value="1"/>
</dbReference>
<dbReference type="InterPro" id="IPR039189">
    <property type="entry name" value="Fcp1"/>
</dbReference>
<dbReference type="Proteomes" id="UP000729402">
    <property type="component" value="Unassembled WGS sequence"/>
</dbReference>
<evidence type="ECO:0000256" key="3">
    <source>
        <dbReference type="ARBA" id="ARBA00004123"/>
    </source>
</evidence>
<dbReference type="EC" id="3.1.3.16" evidence="14"/>
<feature type="region of interest" description="Disordered" evidence="15">
    <location>
        <begin position="257"/>
        <end position="335"/>
    </location>
</feature>
<dbReference type="InterPro" id="IPR001357">
    <property type="entry name" value="BRCT_dom"/>
</dbReference>
<reference evidence="18" key="2">
    <citation type="submission" date="2021-02" db="EMBL/GenBank/DDBJ databases">
        <authorList>
            <person name="Kimball J.A."/>
            <person name="Haas M.W."/>
            <person name="Macchietto M."/>
            <person name="Kono T."/>
            <person name="Duquette J."/>
            <person name="Shao M."/>
        </authorList>
    </citation>
    <scope>NUCLEOTIDE SEQUENCE</scope>
    <source>
        <tissue evidence="18">Fresh leaf tissue</tissue>
    </source>
</reference>
<feature type="compositionally biased region" description="Basic and acidic residues" evidence="15">
    <location>
        <begin position="257"/>
        <end position="269"/>
    </location>
</feature>
<keyword evidence="9" id="KW-0804">Transcription</keyword>
<dbReference type="PROSITE" id="PS50172">
    <property type="entry name" value="BRCT"/>
    <property type="match status" value="1"/>
</dbReference>
<sequence length="563" mass="62084">MQMLTKLRPFVRKFLEEASNMFEMYIYTMGDKAYAIEIAKLLDPGNVYFGSKVISNADCTQRHQKGLDVVLGAESVAVILDDTEYVWQKHKENLILMERYHYFASSCRQFGFGARSLSESMQDERESDGALATILDVLKRIHTIFFDLAVENALSSQDVRQVIKRVRQEVLQGCKLVFTRVFPSNCRPQDQMIWKMAEQLGAVCCSDVDSTVTHVVALDLGTEKARWAVNNKKFLVHPRWIEAANFRWKRQEEKAFPVARPKEKSKENADTSMKSVENAAAAATNTREESEENTATAAVNTREKMEENAAAAAANTKEKSKENVDAAAANTKEKSKENVDAAVTVAIAKEKSGENADAATAAVPSPPRLFFQEAKKLRCSSSRRFPSPLFSFPLPSLQSSPPVYAIVVKKQGGGYCGAGLAVRSGRRLPSRRRIWRPAPLPPPPTSLPPPDLAACVSPVAGSGRVRVAGRPIWPLASFLSPDLATCSPSAAGFGPPRRRGQPPRPRLTRLGAPTRPASLRAGLAPSAFCRLGGCLEPRFRTLISSTLMKDNTKGQNQYELRRA</sequence>
<evidence type="ECO:0000259" key="17">
    <source>
        <dbReference type="PROSITE" id="PS50969"/>
    </source>
</evidence>
<dbReference type="PROSITE" id="PS50969">
    <property type="entry name" value="FCP1"/>
    <property type="match status" value="1"/>
</dbReference>
<evidence type="ECO:0000313" key="19">
    <source>
        <dbReference type="Proteomes" id="UP000729402"/>
    </source>
</evidence>
<protein>
    <recommendedName>
        <fullName evidence="14">RNA polymerase II C-terminal domain phosphatase-like</fullName>
        <ecNumber evidence="14">3.1.3.16</ecNumber>
    </recommendedName>
</protein>
<comment type="subunit">
    <text evidence="13">Interacts with RAP74.</text>
</comment>
<keyword evidence="10 14" id="KW-0539">Nucleus</keyword>
<accession>A0A8J5T595</accession>
<evidence type="ECO:0000256" key="1">
    <source>
        <dbReference type="ARBA" id="ARBA00001936"/>
    </source>
</evidence>
<evidence type="ECO:0000256" key="4">
    <source>
        <dbReference type="ARBA" id="ARBA00022491"/>
    </source>
</evidence>
<keyword evidence="7" id="KW-0694">RNA-binding</keyword>
<evidence type="ECO:0000256" key="10">
    <source>
        <dbReference type="ARBA" id="ARBA00023242"/>
    </source>
</evidence>
<dbReference type="Pfam" id="PF00533">
    <property type="entry name" value="BRCT"/>
    <property type="match status" value="1"/>
</dbReference>
<evidence type="ECO:0000256" key="14">
    <source>
        <dbReference type="RuleBase" id="RU366066"/>
    </source>
</evidence>
<keyword evidence="19" id="KW-1185">Reference proteome</keyword>
<dbReference type="PANTHER" id="PTHR23081:SF36">
    <property type="entry name" value="RNA POLYMERASE II SUBUNIT A C-TERMINAL DOMAIN PHOSPHATASE"/>
    <property type="match status" value="1"/>
</dbReference>
<dbReference type="GO" id="GO:0008420">
    <property type="term" value="F:RNA polymerase II CTD heptapeptide repeat phosphatase activity"/>
    <property type="evidence" value="ECO:0007669"/>
    <property type="project" value="UniProtKB-UniRule"/>
</dbReference>
<evidence type="ECO:0000256" key="5">
    <source>
        <dbReference type="ARBA" id="ARBA00022723"/>
    </source>
</evidence>
<dbReference type="AlphaFoldDB" id="A0A8J5T595"/>
<reference evidence="18" key="1">
    <citation type="journal article" date="2021" name="bioRxiv">
        <title>Whole Genome Assembly and Annotation of Northern Wild Rice, Zizania palustris L., Supports a Whole Genome Duplication in the Zizania Genus.</title>
        <authorList>
            <person name="Haas M."/>
            <person name="Kono T."/>
            <person name="Macchietto M."/>
            <person name="Millas R."/>
            <person name="McGilp L."/>
            <person name="Shao M."/>
            <person name="Duquette J."/>
            <person name="Hirsch C.N."/>
            <person name="Kimball J."/>
        </authorList>
    </citation>
    <scope>NUCLEOTIDE SEQUENCE</scope>
    <source>
        <tissue evidence="18">Fresh leaf tissue</tissue>
    </source>
</reference>
<feature type="domain" description="FCP1 homology" evidence="17">
    <location>
        <begin position="1"/>
        <end position="121"/>
    </location>
</feature>
<evidence type="ECO:0000256" key="15">
    <source>
        <dbReference type="SAM" id="MobiDB-lite"/>
    </source>
</evidence>
<comment type="function">
    <text evidence="14">This promotes the activity of RNA polymerase II.</text>
</comment>
<feature type="domain" description="BRCT" evidence="16">
    <location>
        <begin position="166"/>
        <end position="258"/>
    </location>
</feature>
<dbReference type="InterPro" id="IPR011947">
    <property type="entry name" value="FCP1_euk"/>
</dbReference>
<comment type="catalytic activity">
    <reaction evidence="12 14">
        <text>O-phospho-L-threonyl-[protein] + H2O = L-threonyl-[protein] + phosphate</text>
        <dbReference type="Rhea" id="RHEA:47004"/>
        <dbReference type="Rhea" id="RHEA-COMP:11060"/>
        <dbReference type="Rhea" id="RHEA-COMP:11605"/>
        <dbReference type="ChEBI" id="CHEBI:15377"/>
        <dbReference type="ChEBI" id="CHEBI:30013"/>
        <dbReference type="ChEBI" id="CHEBI:43474"/>
        <dbReference type="ChEBI" id="CHEBI:61977"/>
        <dbReference type="EC" id="3.1.3.16"/>
    </reaction>
</comment>
<evidence type="ECO:0000256" key="6">
    <source>
        <dbReference type="ARBA" id="ARBA00022801"/>
    </source>
</evidence>
<dbReference type="NCBIfam" id="TIGR02250">
    <property type="entry name" value="FCP1_euk"/>
    <property type="match status" value="1"/>
</dbReference>
<comment type="cofactor">
    <cofactor evidence="2">
        <name>Mg(2+)</name>
        <dbReference type="ChEBI" id="CHEBI:18420"/>
    </cofactor>
</comment>
<keyword evidence="4" id="KW-0678">Repressor</keyword>
<comment type="caution">
    <text evidence="18">The sequence shown here is derived from an EMBL/GenBank/DDBJ whole genome shotgun (WGS) entry which is preliminary data.</text>
</comment>
<evidence type="ECO:0000256" key="11">
    <source>
        <dbReference type="ARBA" id="ARBA00047761"/>
    </source>
</evidence>
<dbReference type="OrthoDB" id="10249888at2759"/>
<dbReference type="GO" id="GO:0005634">
    <property type="term" value="C:nucleus"/>
    <property type="evidence" value="ECO:0007669"/>
    <property type="project" value="UniProtKB-SubCell"/>
</dbReference>
<dbReference type="GO" id="GO:0003723">
    <property type="term" value="F:RNA binding"/>
    <property type="evidence" value="ECO:0007669"/>
    <property type="project" value="UniProtKB-KW"/>
</dbReference>
<evidence type="ECO:0000256" key="8">
    <source>
        <dbReference type="ARBA" id="ARBA00023015"/>
    </source>
</evidence>
<feature type="compositionally biased region" description="Low complexity" evidence="15">
    <location>
        <begin position="275"/>
        <end position="285"/>
    </location>
</feature>
<evidence type="ECO:0000256" key="12">
    <source>
        <dbReference type="ARBA" id="ARBA00048336"/>
    </source>
</evidence>
<comment type="catalytic activity">
    <reaction evidence="11 14">
        <text>O-phospho-L-seryl-[protein] + H2O = L-seryl-[protein] + phosphate</text>
        <dbReference type="Rhea" id="RHEA:20629"/>
        <dbReference type="Rhea" id="RHEA-COMP:9863"/>
        <dbReference type="Rhea" id="RHEA-COMP:11604"/>
        <dbReference type="ChEBI" id="CHEBI:15377"/>
        <dbReference type="ChEBI" id="CHEBI:29999"/>
        <dbReference type="ChEBI" id="CHEBI:43474"/>
        <dbReference type="ChEBI" id="CHEBI:83421"/>
        <dbReference type="EC" id="3.1.3.16"/>
    </reaction>
</comment>
<evidence type="ECO:0000256" key="7">
    <source>
        <dbReference type="ARBA" id="ARBA00022884"/>
    </source>
</evidence>
<dbReference type="EMBL" id="JAAALK010000284">
    <property type="protein sequence ID" value="KAG8068949.1"/>
    <property type="molecule type" value="Genomic_DNA"/>
</dbReference>
<keyword evidence="6 14" id="KW-0378">Hydrolase</keyword>
<evidence type="ECO:0000256" key="9">
    <source>
        <dbReference type="ARBA" id="ARBA00023163"/>
    </source>
</evidence>
<comment type="cofactor">
    <cofactor evidence="1">
        <name>Mn(2+)</name>
        <dbReference type="ChEBI" id="CHEBI:29035"/>
    </cofactor>
</comment>
<keyword evidence="8" id="KW-0805">Transcription regulation</keyword>
<evidence type="ECO:0000313" key="18">
    <source>
        <dbReference type="EMBL" id="KAG8068949.1"/>
    </source>
</evidence>
<name>A0A8J5T595_ZIZPA</name>
<dbReference type="InterPro" id="IPR004274">
    <property type="entry name" value="FCP1_dom"/>
</dbReference>
<dbReference type="CDD" id="cd17729">
    <property type="entry name" value="BRCT_CTDP1"/>
    <property type="match status" value="1"/>
</dbReference>
<evidence type="ECO:0000259" key="16">
    <source>
        <dbReference type="PROSITE" id="PS50172"/>
    </source>
</evidence>
<dbReference type="PANTHER" id="PTHR23081">
    <property type="entry name" value="RNA POLYMERASE II CTD PHOSPHATASE"/>
    <property type="match status" value="1"/>
</dbReference>